<dbReference type="AlphaFoldDB" id="A0A4W2HUJ2"/>
<proteinExistence type="predicted"/>
<accession>A0A4W2HUJ2</accession>
<keyword evidence="2" id="KW-1185">Reference proteome</keyword>
<reference evidence="2 3" key="1">
    <citation type="submission" date="2018-11" db="EMBL/GenBank/DDBJ databases">
        <title>Haplotype-resolved cattle genomes.</title>
        <authorList>
            <person name="Low W.Y."/>
            <person name="Tearle R."/>
            <person name="Bickhart D.M."/>
            <person name="Rosen B.D."/>
            <person name="Koren S."/>
            <person name="Rhie A."/>
            <person name="Hiendleder S."/>
            <person name="Phillippy A.M."/>
            <person name="Smith T.P.L."/>
            <person name="Williams J.L."/>
        </authorList>
    </citation>
    <scope>NUCLEOTIDE SEQUENCE [LARGE SCALE GENOMIC DNA]</scope>
</reference>
<dbReference type="Ensembl" id="ENSBIXT00005021043.1">
    <property type="protein sequence ID" value="ENSBIXP00005035168.1"/>
    <property type="gene ID" value="ENSBIXG00005016271.1"/>
</dbReference>
<dbReference type="GeneTree" id="ENSGT00960000189745"/>
<dbReference type="Ensembl" id="ENSBIXT00000006057.1">
    <property type="protein sequence ID" value="ENSBIXP00000005293.1"/>
    <property type="gene ID" value="ENSBIXG00000011512.1"/>
</dbReference>
<reference evidence="1" key="2">
    <citation type="submission" date="2025-05" db="UniProtKB">
        <authorList>
            <consortium name="Ensembl"/>
        </authorList>
    </citation>
    <scope>IDENTIFICATION</scope>
</reference>
<evidence type="ECO:0000313" key="3">
    <source>
        <dbReference type="Proteomes" id="UP000429181"/>
    </source>
</evidence>
<dbReference type="Proteomes" id="UP000429181">
    <property type="component" value="Chromosome 26"/>
</dbReference>
<name>A0A4W2HUJ2_BOBOX</name>
<evidence type="ECO:0000313" key="1">
    <source>
        <dbReference type="Ensembl" id="ENSBIXP00005035168.1"/>
    </source>
</evidence>
<dbReference type="OMA" id="QNIRICG"/>
<evidence type="ECO:0000313" key="2">
    <source>
        <dbReference type="Proteomes" id="UP000314981"/>
    </source>
</evidence>
<dbReference type="Proteomes" id="UP000314981">
    <property type="component" value="Chromosome 26"/>
</dbReference>
<sequence length="133" mass="15055">NFIVPPCQDICLKPESLNLHPTHLLKSQLVLEKVEDDVLKRCMSPSEGTRGENQGSIYHGALLPGRLLWRKWPMASSLHDTSPRLFSSVLLSSTAQDHLDFCCRYCWSLLPLTSVPEPQNIRIHGFRGIFAVF</sequence>
<protein>
    <submittedName>
        <fullName evidence="1">Uncharacterized protein</fullName>
    </submittedName>
</protein>
<organism evidence="1 3">
    <name type="scientific">Bos indicus x Bos taurus</name>
    <name type="common">Hybrid cattle</name>
    <dbReference type="NCBI Taxonomy" id="30522"/>
    <lineage>
        <taxon>Eukaryota</taxon>
        <taxon>Metazoa</taxon>
        <taxon>Chordata</taxon>
        <taxon>Craniata</taxon>
        <taxon>Vertebrata</taxon>
        <taxon>Euteleostomi</taxon>
        <taxon>Mammalia</taxon>
        <taxon>Eutheria</taxon>
        <taxon>Laurasiatheria</taxon>
        <taxon>Artiodactyla</taxon>
        <taxon>Ruminantia</taxon>
        <taxon>Pecora</taxon>
        <taxon>Bovidae</taxon>
        <taxon>Bovinae</taxon>
        <taxon>Bos</taxon>
    </lineage>
</organism>